<dbReference type="PROSITE" id="PS51257">
    <property type="entry name" value="PROKAR_LIPOPROTEIN"/>
    <property type="match status" value="1"/>
</dbReference>
<comment type="caution">
    <text evidence="8">The sequence shown here is derived from an EMBL/GenBank/DDBJ whole genome shotgun (WGS) entry which is preliminary data.</text>
</comment>
<feature type="domain" description="NADP-dependent oxidoreductase" evidence="7">
    <location>
        <begin position="55"/>
        <end position="337"/>
    </location>
</feature>
<feature type="signal peptide" evidence="6">
    <location>
        <begin position="1"/>
        <end position="26"/>
    </location>
</feature>
<dbReference type="OrthoDB" id="416253at2759"/>
<feature type="site" description="Lowers pKa of active site Tyr" evidence="5">
    <location>
        <position position="109"/>
    </location>
</feature>
<evidence type="ECO:0000256" key="4">
    <source>
        <dbReference type="PIRSR" id="PIRSR000097-2"/>
    </source>
</evidence>
<keyword evidence="6" id="KW-0732">Signal</keyword>
<dbReference type="GO" id="GO:0016491">
    <property type="term" value="F:oxidoreductase activity"/>
    <property type="evidence" value="ECO:0007669"/>
    <property type="project" value="UniProtKB-KW"/>
</dbReference>
<evidence type="ECO:0000256" key="3">
    <source>
        <dbReference type="PIRSR" id="PIRSR000097-1"/>
    </source>
</evidence>
<reference evidence="8" key="1">
    <citation type="submission" date="2022-07" db="EMBL/GenBank/DDBJ databases">
        <title>Genome analysis of Parmales, a sister group of diatoms, reveals the evolutionary specialization of diatoms from phago-mixotrophs to photoautotrophs.</title>
        <authorList>
            <person name="Ban H."/>
            <person name="Sato S."/>
            <person name="Yoshikawa S."/>
            <person name="Kazumasa Y."/>
            <person name="Nakamura Y."/>
            <person name="Ichinomiya M."/>
            <person name="Saitoh K."/>
            <person name="Sato N."/>
            <person name="Blanc-Mathieu R."/>
            <person name="Endo H."/>
            <person name="Kuwata A."/>
            <person name="Ogata H."/>
        </authorList>
    </citation>
    <scope>NUCLEOTIDE SEQUENCE</scope>
</reference>
<dbReference type="InterPro" id="IPR020471">
    <property type="entry name" value="AKR"/>
</dbReference>
<feature type="active site" description="Proton donor" evidence="3">
    <location>
        <position position="80"/>
    </location>
</feature>
<dbReference type="Gene3D" id="3.20.20.100">
    <property type="entry name" value="NADP-dependent oxidoreductase domain"/>
    <property type="match status" value="1"/>
</dbReference>
<feature type="chain" id="PRO_5040929484" description="NADP-dependent oxidoreductase domain-containing protein" evidence="6">
    <location>
        <begin position="27"/>
        <end position="360"/>
    </location>
</feature>
<dbReference type="InterPro" id="IPR023210">
    <property type="entry name" value="NADP_OxRdtase_dom"/>
</dbReference>
<dbReference type="InterPro" id="IPR036812">
    <property type="entry name" value="NAD(P)_OxRdtase_dom_sf"/>
</dbReference>
<dbReference type="PIRSF" id="PIRSF000097">
    <property type="entry name" value="AKR"/>
    <property type="match status" value="1"/>
</dbReference>
<name>A0A9W7DLM9_9STRA</name>
<sequence length="360" mass="39929">MNYFKTFVLLSLSLSLFITHTTTAMASSTLTSCSASSLPLPNGKSMPLLGLGCWKMEDAKQMVSLALQNGWRHIDSACDYGNEVEVGEGISEGLKAANLSREDIFVTSKLWNTYHSPEHVEAACRRTLKDLNLDYLDLYLIHFPIPLKFVPFETRYPPEWIHDPSSATENTMVPDPNCPTIQQTWAAMENLVEKGLVKNIGVANFNAALLLQLLQTAKIKPAVNQIELHPRLQQSRLVSFCQSRGIQVTGFSPLGSTGYVQIGMDRGEGVGLLENPDILSIASKHSKSPAQVLLGWGTQRNIAVIPKCSSLNRLKENLDVLDFKLDEEDMEKIAALDRNLRYNDPGVFCKGMGGDYPIWD</sequence>
<evidence type="ECO:0000256" key="1">
    <source>
        <dbReference type="ARBA" id="ARBA00007905"/>
    </source>
</evidence>
<proteinExistence type="inferred from homology"/>
<dbReference type="EMBL" id="BRXZ01001811">
    <property type="protein sequence ID" value="GMH46772.1"/>
    <property type="molecule type" value="Genomic_DNA"/>
</dbReference>
<organism evidence="8 9">
    <name type="scientific">Triparma retinervis</name>
    <dbReference type="NCBI Taxonomy" id="2557542"/>
    <lineage>
        <taxon>Eukaryota</taxon>
        <taxon>Sar</taxon>
        <taxon>Stramenopiles</taxon>
        <taxon>Ochrophyta</taxon>
        <taxon>Bolidophyceae</taxon>
        <taxon>Parmales</taxon>
        <taxon>Triparmaceae</taxon>
        <taxon>Triparma</taxon>
    </lineage>
</organism>
<evidence type="ECO:0000256" key="5">
    <source>
        <dbReference type="PIRSR" id="PIRSR000097-3"/>
    </source>
</evidence>
<dbReference type="Pfam" id="PF00248">
    <property type="entry name" value="Aldo_ket_red"/>
    <property type="match status" value="1"/>
</dbReference>
<feature type="binding site" evidence="4">
    <location>
        <position position="142"/>
    </location>
    <ligand>
        <name>substrate</name>
    </ligand>
</feature>
<dbReference type="FunFam" id="3.20.20.100:FF:000007">
    <property type="entry name" value="NAD(P)H-dependent D-xylose reductase xyl1"/>
    <property type="match status" value="1"/>
</dbReference>
<keyword evidence="9" id="KW-1185">Reference proteome</keyword>
<protein>
    <recommendedName>
        <fullName evidence="7">NADP-dependent oxidoreductase domain-containing protein</fullName>
    </recommendedName>
</protein>
<dbReference type="PRINTS" id="PR00069">
    <property type="entry name" value="ALDKETRDTASE"/>
</dbReference>
<evidence type="ECO:0000256" key="2">
    <source>
        <dbReference type="ARBA" id="ARBA00023002"/>
    </source>
</evidence>
<accession>A0A9W7DLM9</accession>
<dbReference type="SUPFAM" id="SSF51430">
    <property type="entry name" value="NAD(P)-linked oxidoreductase"/>
    <property type="match status" value="1"/>
</dbReference>
<dbReference type="AlphaFoldDB" id="A0A9W7DLM9"/>
<keyword evidence="2" id="KW-0560">Oxidoreductase</keyword>
<comment type="similarity">
    <text evidence="1">Belongs to the aldo/keto reductase family.</text>
</comment>
<gene>
    <name evidence="8" type="ORF">TrRE_jg6635</name>
</gene>
<evidence type="ECO:0000259" key="7">
    <source>
        <dbReference type="Pfam" id="PF00248"/>
    </source>
</evidence>
<evidence type="ECO:0000313" key="8">
    <source>
        <dbReference type="EMBL" id="GMH46772.1"/>
    </source>
</evidence>
<dbReference type="Proteomes" id="UP001165082">
    <property type="component" value="Unassembled WGS sequence"/>
</dbReference>
<evidence type="ECO:0000256" key="6">
    <source>
        <dbReference type="SAM" id="SignalP"/>
    </source>
</evidence>
<dbReference type="PANTHER" id="PTHR11732">
    <property type="entry name" value="ALDO/KETO REDUCTASE"/>
    <property type="match status" value="1"/>
</dbReference>
<evidence type="ECO:0000313" key="9">
    <source>
        <dbReference type="Proteomes" id="UP001165082"/>
    </source>
</evidence>